<organism evidence="1 2">
    <name type="scientific">Exercitatus varius</name>
    <dbReference type="NCBI Taxonomy" id="67857"/>
    <lineage>
        <taxon>Bacteria</taxon>
        <taxon>Pseudomonadati</taxon>
        <taxon>Pseudomonadota</taxon>
        <taxon>Gammaproteobacteria</taxon>
        <taxon>Pasteurellales</taxon>
        <taxon>Pasteurellaceae</taxon>
        <taxon>Exercitatus</taxon>
    </lineage>
</organism>
<dbReference type="AlphaFoldDB" id="A0AAW6QB25"/>
<gene>
    <name evidence="1" type="ORF">P7M15_02100</name>
</gene>
<name>A0AAW6QB25_9PAST</name>
<evidence type="ECO:0000313" key="2">
    <source>
        <dbReference type="Proteomes" id="UP001214976"/>
    </source>
</evidence>
<protein>
    <submittedName>
        <fullName evidence="1">Uncharacterized protein</fullName>
    </submittedName>
</protein>
<reference evidence="1" key="1">
    <citation type="submission" date="2023-03" db="EMBL/GenBank/DDBJ databases">
        <title>Classification of Bisgaard taxon 6 and taxon 10 as Exercitatus varius gen. nov., spec. nov.</title>
        <authorList>
            <person name="Christensen H."/>
        </authorList>
    </citation>
    <scope>NUCLEOTIDE SEQUENCE</scope>
    <source>
        <strain evidence="1">86116</strain>
    </source>
</reference>
<dbReference type="Proteomes" id="UP001214976">
    <property type="component" value="Unassembled WGS sequence"/>
</dbReference>
<accession>A0AAW6QB25</accession>
<dbReference type="EMBL" id="JARQTW010000002">
    <property type="protein sequence ID" value="MDG2949320.1"/>
    <property type="molecule type" value="Genomic_DNA"/>
</dbReference>
<evidence type="ECO:0000313" key="1">
    <source>
        <dbReference type="EMBL" id="MDG2949320.1"/>
    </source>
</evidence>
<comment type="caution">
    <text evidence="1">The sequence shown here is derived from an EMBL/GenBank/DDBJ whole genome shotgun (WGS) entry which is preliminary data.</text>
</comment>
<dbReference type="RefSeq" id="WP_317476016.1">
    <property type="nucleotide sequence ID" value="NZ_JARQTV010000012.1"/>
</dbReference>
<proteinExistence type="predicted"/>
<sequence length="50" mass="6123">MKCLKKLRKRWQGWRFAQQNPVVAERRSYITQALKLGVENPVMRKRRRNP</sequence>